<reference evidence="2" key="1">
    <citation type="journal article" date="2020" name="Stud. Mycol.">
        <title>101 Dothideomycetes genomes: a test case for predicting lifestyles and emergence of pathogens.</title>
        <authorList>
            <person name="Haridas S."/>
            <person name="Albert R."/>
            <person name="Binder M."/>
            <person name="Bloem J."/>
            <person name="Labutti K."/>
            <person name="Salamov A."/>
            <person name="Andreopoulos B."/>
            <person name="Baker S."/>
            <person name="Barry K."/>
            <person name="Bills G."/>
            <person name="Bluhm B."/>
            <person name="Cannon C."/>
            <person name="Castanera R."/>
            <person name="Culley D."/>
            <person name="Daum C."/>
            <person name="Ezra D."/>
            <person name="Gonzalez J."/>
            <person name="Henrissat B."/>
            <person name="Kuo A."/>
            <person name="Liang C."/>
            <person name="Lipzen A."/>
            <person name="Lutzoni F."/>
            <person name="Magnuson J."/>
            <person name="Mondo S."/>
            <person name="Nolan M."/>
            <person name="Ohm R."/>
            <person name="Pangilinan J."/>
            <person name="Park H.-J."/>
            <person name="Ramirez L."/>
            <person name="Alfaro M."/>
            <person name="Sun H."/>
            <person name="Tritt A."/>
            <person name="Yoshinaga Y."/>
            <person name="Zwiers L.-H."/>
            <person name="Turgeon B."/>
            <person name="Goodwin S."/>
            <person name="Spatafora J."/>
            <person name="Crous P."/>
            <person name="Grigoriev I."/>
        </authorList>
    </citation>
    <scope>NUCLEOTIDE SEQUENCE</scope>
    <source>
        <strain evidence="2">Tuck. ex Michener</strain>
    </source>
</reference>
<sequence>MCVLRFVHACGHIREHIYSTARSPDEMCICGRILTQDSTDDACGLANCHLTPPNAHSSSSSSSSNTTSLVAIHTQFEPYPIPASDFVPSSDLSLEEQLAVLDAERHQLNVQDARIRRERGAVEEEARLLESEAQVLGSRFASGALASWEGEEARRVMRGKVETVGWEVRIQRLKEGISKMKIDENEAQIRRVRETMDEVYNEGLKEKMVRDQNEFEEMLEQDAMEYVETNREVARRARESVQRDIDANKA</sequence>
<evidence type="ECO:0000313" key="3">
    <source>
        <dbReference type="Proteomes" id="UP000800092"/>
    </source>
</evidence>
<accession>A0A6A6H3S1</accession>
<dbReference type="OrthoDB" id="10459998at2759"/>
<evidence type="ECO:0000256" key="1">
    <source>
        <dbReference type="SAM" id="Coils"/>
    </source>
</evidence>
<protein>
    <submittedName>
        <fullName evidence="2">Uncharacterized protein</fullName>
    </submittedName>
</protein>
<name>A0A6A6H3S1_VIRVR</name>
<keyword evidence="1" id="KW-0175">Coiled coil</keyword>
<keyword evidence="3" id="KW-1185">Reference proteome</keyword>
<feature type="coiled-coil region" evidence="1">
    <location>
        <begin position="182"/>
        <end position="221"/>
    </location>
</feature>
<evidence type="ECO:0000313" key="2">
    <source>
        <dbReference type="EMBL" id="KAF2232539.1"/>
    </source>
</evidence>
<dbReference type="Proteomes" id="UP000800092">
    <property type="component" value="Unassembled WGS sequence"/>
</dbReference>
<proteinExistence type="predicted"/>
<organism evidence="2 3">
    <name type="scientific">Viridothelium virens</name>
    <name type="common">Speckled blister lichen</name>
    <name type="synonym">Trypethelium virens</name>
    <dbReference type="NCBI Taxonomy" id="1048519"/>
    <lineage>
        <taxon>Eukaryota</taxon>
        <taxon>Fungi</taxon>
        <taxon>Dikarya</taxon>
        <taxon>Ascomycota</taxon>
        <taxon>Pezizomycotina</taxon>
        <taxon>Dothideomycetes</taxon>
        <taxon>Dothideomycetes incertae sedis</taxon>
        <taxon>Trypetheliales</taxon>
        <taxon>Trypetheliaceae</taxon>
        <taxon>Viridothelium</taxon>
    </lineage>
</organism>
<dbReference type="EMBL" id="ML991814">
    <property type="protein sequence ID" value="KAF2232539.1"/>
    <property type="molecule type" value="Genomic_DNA"/>
</dbReference>
<gene>
    <name evidence="2" type="ORF">EV356DRAFT_505058</name>
</gene>
<dbReference type="AlphaFoldDB" id="A0A6A6H3S1"/>